<dbReference type="EMBL" id="CP056071">
    <property type="protein sequence ID" value="UKK01777.2"/>
    <property type="molecule type" value="Genomic_DNA"/>
</dbReference>
<gene>
    <name evidence="2" type="ORF">MACK_001130</name>
</gene>
<reference evidence="2" key="1">
    <citation type="submission" date="2022-07" db="EMBL/GenBank/DDBJ databases">
        <title>Evaluation of T. orientalis genome assembly methods using nanopore sequencing and analysis of variation between genomes.</title>
        <authorList>
            <person name="Yam J."/>
            <person name="Micallef M.L."/>
            <person name="Liu M."/>
            <person name="Djordjevic S.P."/>
            <person name="Bogema D.R."/>
            <person name="Jenkins C."/>
        </authorList>
    </citation>
    <scope>NUCLEOTIDE SEQUENCE</scope>
    <source>
        <strain evidence="2">Goon Nure</strain>
    </source>
</reference>
<accession>A0A976MCG9</accession>
<sequence>MADINLDQKENTYENENSSVQVNKEICNTFDSFEKVEVYYSKNHPNIPLILGFKRDEPDEFTYYTFLFLKYQSYHTGFPSKNYFYSGELEEKLKQENDKRNKIKFVVRKVGSVDYDEKEDNLSFNDYMKCTYSPKDDEKSGDYEFSSDLLFKKEAEIYLDSAFFNELNDHKFEFINVYYIKTSKIALLVEFINGSSKKFFSRKDINGTYWSEKTINYEESSQLENHLKDIKSEFQNWIAYQLDKKSNDKFYKYDYIKVSSYNYSGFTVVTHTPSENLKSKSPFVLFRKSLLEVHKTQQISGSNLDNIHKKTYHSINVNYYNSQVQGKNVNINVPFFLELRENSTNNRYYLLRLDKEGVKWKEVDNVSVNLSDPSKKQPMIRHINYYSNWSIMVIINYNGIIINQYTLHTVENLFNKDGQITKHSSAKIIIDQSGNLSGSTYIYCEHQFSHSLTLNGDDNSLFLMAGLRLYISDPINVSIDHSNSIEIKTYNTSGSAREILYNESDGKKTKLYVYFRGQTNMPLLVQHGDTFYKPYSKEQYLYKWVQVADLKGSRPDDSNTKENIINKLNEINTNFNDIDISKNNVGGYGIKNIKESEQGKEYYELVNKTFSGKRIDVKQEKNKYIKSTHSTIDKSRMGEILYKGTHLQNESNQSLSTELKSDQYNTVVVHYHVNDSSCLTPLLIKVGSTTKSSSLFYERITKESNINWKKVGDTTKLQSDGVGLENKINKIHYNLNNSLKIQLEHHEKTNYLIKLVKNLDSSDIQDVEYGKVNVFNEAVSSLESKYTSYKHIINYSELNELKDVGGIRLYIYDNEISIYSNNGRDKCPIYFDPSIKEVCVYFFGINKVPLLVCYNNKYYAPSSRDQYFQKWALKTDITHESQIHSNLDKINKILNQIDISETKHNTKYGIPKLSKANQGLYDEFYNRVSVTSCKSKHFIKVTHTTNYGFIGSVMYGLQPTNISPDDADHETNKLCLYYDSQDKYFTKPLLIQICCSTNNDICHWYSRTSADILNWKNELEKDKYNSYYNLEKELILIKELFVRLLVQIDKQGTEYYIIATKGNDSTSNNHVAQISLNSMETRDSIKVISYRFYYHSLSHYYQDNKRSILSKFGLTDNSDLELEIVIQIFDRTITLVDSNERPLNPPLTFTKTDNDRSRVLFVYFYESESLSNYQTDKIPLLIHYRTSFYAPLSKDSYFEKWKKVFELSDLQSNRLLGSQGLTNGSHQGNHNPEQLKKEILKKELDKINKMLNEIHTSKHQDYGLPFCGQPFYNKRGGPNSKRITVKKHKNNNYVMYVHTTSNGYEIGAINTGSTKLDDHKKDNENKSIELAAIFGDKDLSNPEILLVNEKKAYGDGSSTNGYYYKTNNKSPFNYKFTKLKYGFDLMNKLQKGSNFTESDVDGDLSDIKGILNKIITEPMRLEPIQNLDTDMEECKEEMDNGFELETCREIVPPKPEVNSILGPIGAQGDRAHNGLDDSDPLTVVQQQQRQQHMEPSSVVSSVPGPQSHPQAPQDERQSDHLESNGKTHVISEPGDLNQEFRSPEASVDSHTEAHLGLSQDDQESSKEVDKVQHREASQIGVVRPEGSDHVLGGKSLNLESSLPTQEQGEPSLKGRSSINENQDVTQNGLSHDRQLLKQQEGLEPESGEDGLLSGHRQGNELSQSIRNEVPVSASGDSNDIVSTGGYSQTEKESPNDIGEQIKKFIEDNKEAVYGGGGTVVTAGSSAYPLYKGITKLISK</sequence>
<feature type="region of interest" description="Disordered" evidence="1">
    <location>
        <begin position="1458"/>
        <end position="1618"/>
    </location>
</feature>
<dbReference type="Proteomes" id="UP000244811">
    <property type="component" value="Chromosome 2"/>
</dbReference>
<organism evidence="2 3">
    <name type="scientific">Theileria orientalis</name>
    <dbReference type="NCBI Taxonomy" id="68886"/>
    <lineage>
        <taxon>Eukaryota</taxon>
        <taxon>Sar</taxon>
        <taxon>Alveolata</taxon>
        <taxon>Apicomplexa</taxon>
        <taxon>Aconoidasida</taxon>
        <taxon>Piroplasmida</taxon>
        <taxon>Theileriidae</taxon>
        <taxon>Theileria</taxon>
    </lineage>
</organism>
<feature type="compositionally biased region" description="Polar residues" evidence="1">
    <location>
        <begin position="1597"/>
        <end position="1618"/>
    </location>
</feature>
<name>A0A976MCG9_THEOR</name>
<evidence type="ECO:0000313" key="3">
    <source>
        <dbReference type="Proteomes" id="UP000244811"/>
    </source>
</evidence>
<evidence type="ECO:0000313" key="2">
    <source>
        <dbReference type="EMBL" id="UKK01777.2"/>
    </source>
</evidence>
<feature type="region of interest" description="Disordered" evidence="1">
    <location>
        <begin position="1641"/>
        <end position="1696"/>
    </location>
</feature>
<feature type="compositionally biased region" description="Basic and acidic residues" evidence="1">
    <location>
        <begin position="1563"/>
        <end position="1576"/>
    </location>
</feature>
<proteinExistence type="predicted"/>
<evidence type="ECO:0000256" key="1">
    <source>
        <dbReference type="SAM" id="MobiDB-lite"/>
    </source>
</evidence>
<feature type="compositionally biased region" description="Polar residues" evidence="1">
    <location>
        <begin position="1674"/>
        <end position="1688"/>
    </location>
</feature>
<protein>
    <submittedName>
        <fullName evidence="2">Uncharacterized protein</fullName>
    </submittedName>
</protein>
<feature type="compositionally biased region" description="Low complexity" evidence="1">
    <location>
        <begin position="1485"/>
        <end position="1507"/>
    </location>
</feature>
<feature type="compositionally biased region" description="Basic and acidic residues" evidence="1">
    <location>
        <begin position="1513"/>
        <end position="1525"/>
    </location>
</feature>